<name>A0ABP7WPA2_9SPHI</name>
<keyword evidence="3 6" id="KW-0812">Transmembrane</keyword>
<gene>
    <name evidence="8" type="ORF">GCM10022392_14240</name>
</gene>
<keyword evidence="4 6" id="KW-1133">Transmembrane helix</keyword>
<evidence type="ECO:0000256" key="2">
    <source>
        <dbReference type="ARBA" id="ARBA00022475"/>
    </source>
</evidence>
<evidence type="ECO:0000256" key="6">
    <source>
        <dbReference type="SAM" id="Phobius"/>
    </source>
</evidence>
<keyword evidence="2" id="KW-1003">Cell membrane</keyword>
<accession>A0ABP7WPA2</accession>
<evidence type="ECO:0000256" key="3">
    <source>
        <dbReference type="ARBA" id="ARBA00022692"/>
    </source>
</evidence>
<evidence type="ECO:0000313" key="9">
    <source>
        <dbReference type="Proteomes" id="UP001500841"/>
    </source>
</evidence>
<comment type="subcellular location">
    <subcellularLocation>
        <location evidence="1">Cell membrane</location>
        <topology evidence="1">Multi-pass membrane protein</topology>
    </subcellularLocation>
</comment>
<dbReference type="EMBL" id="BAABCV010000004">
    <property type="protein sequence ID" value="GAA4093003.1"/>
    <property type="molecule type" value="Genomic_DNA"/>
</dbReference>
<protein>
    <recommendedName>
        <fullName evidence="7">Polysaccharide chain length determinant N-terminal domain-containing protein</fullName>
    </recommendedName>
</protein>
<feature type="domain" description="Polysaccharide chain length determinant N-terminal" evidence="7">
    <location>
        <begin position="11"/>
        <end position="118"/>
    </location>
</feature>
<dbReference type="RefSeq" id="WP_345102277.1">
    <property type="nucleotide sequence ID" value="NZ_BAABCV010000004.1"/>
</dbReference>
<feature type="transmembrane region" description="Helical" evidence="6">
    <location>
        <begin position="33"/>
        <end position="51"/>
    </location>
</feature>
<keyword evidence="9" id="KW-1185">Reference proteome</keyword>
<dbReference type="Pfam" id="PF02706">
    <property type="entry name" value="Wzz"/>
    <property type="match status" value="1"/>
</dbReference>
<proteinExistence type="predicted"/>
<dbReference type="PANTHER" id="PTHR32309">
    <property type="entry name" value="TYROSINE-PROTEIN KINASE"/>
    <property type="match status" value="1"/>
</dbReference>
<dbReference type="Proteomes" id="UP001500841">
    <property type="component" value="Unassembled WGS sequence"/>
</dbReference>
<dbReference type="InterPro" id="IPR003856">
    <property type="entry name" value="LPS_length_determ_N"/>
</dbReference>
<evidence type="ECO:0000256" key="4">
    <source>
        <dbReference type="ARBA" id="ARBA00022989"/>
    </source>
</evidence>
<organism evidence="8 9">
    <name type="scientific">Mucilaginibacter panaciglaebae</name>
    <dbReference type="NCBI Taxonomy" id="502331"/>
    <lineage>
        <taxon>Bacteria</taxon>
        <taxon>Pseudomonadati</taxon>
        <taxon>Bacteroidota</taxon>
        <taxon>Sphingobacteriia</taxon>
        <taxon>Sphingobacteriales</taxon>
        <taxon>Sphingobacteriaceae</taxon>
        <taxon>Mucilaginibacter</taxon>
    </lineage>
</organism>
<sequence>MNRKGYLKDSDEMTLKELIHQIWEIGKYIFFKWRSFLMIGILGAVVGFAYARFKRPTYTATTTFVLEAVDGSRAGLGQYAGLASMAGIDVGGSSGGLFQEDNIIELYKSRKMLEKTLYSHLLEDSTQLLIDRYLSFNDWRKKWVENPELKKIDLKNVINADVADPHLLRLRDSLVSVIVNDIDKNYLTANKLDKKLSIIKVDVKSPDELFSKDFNDQLVKNVNDFYVQTKTKKSLQSVAILQHQTDSVRNILNGAINNVANINDATPNLNPVRQILRAPAQHYQLNIEANKAILSELVKNLELSKMNLRQETPLIQIIDKPVYPLLKDKLSKLRGIVFGFVAGAGIAIFFLAFTFIFKKKLNE</sequence>
<keyword evidence="5 6" id="KW-0472">Membrane</keyword>
<dbReference type="PANTHER" id="PTHR32309:SF31">
    <property type="entry name" value="CAPSULAR EXOPOLYSACCHARIDE FAMILY"/>
    <property type="match status" value="1"/>
</dbReference>
<evidence type="ECO:0000256" key="1">
    <source>
        <dbReference type="ARBA" id="ARBA00004651"/>
    </source>
</evidence>
<comment type="caution">
    <text evidence="8">The sequence shown here is derived from an EMBL/GenBank/DDBJ whole genome shotgun (WGS) entry which is preliminary data.</text>
</comment>
<evidence type="ECO:0000256" key="5">
    <source>
        <dbReference type="ARBA" id="ARBA00023136"/>
    </source>
</evidence>
<evidence type="ECO:0000259" key="7">
    <source>
        <dbReference type="Pfam" id="PF02706"/>
    </source>
</evidence>
<dbReference type="InterPro" id="IPR050445">
    <property type="entry name" value="Bact_polysacc_biosynth/exp"/>
</dbReference>
<feature type="transmembrane region" description="Helical" evidence="6">
    <location>
        <begin position="336"/>
        <end position="357"/>
    </location>
</feature>
<reference evidence="9" key="1">
    <citation type="journal article" date="2019" name="Int. J. Syst. Evol. Microbiol.">
        <title>The Global Catalogue of Microorganisms (GCM) 10K type strain sequencing project: providing services to taxonomists for standard genome sequencing and annotation.</title>
        <authorList>
            <consortium name="The Broad Institute Genomics Platform"/>
            <consortium name="The Broad Institute Genome Sequencing Center for Infectious Disease"/>
            <person name="Wu L."/>
            <person name="Ma J."/>
        </authorList>
    </citation>
    <scope>NUCLEOTIDE SEQUENCE [LARGE SCALE GENOMIC DNA]</scope>
    <source>
        <strain evidence="9">JCM 17085</strain>
    </source>
</reference>
<evidence type="ECO:0000313" key="8">
    <source>
        <dbReference type="EMBL" id="GAA4093003.1"/>
    </source>
</evidence>